<organism evidence="1 2">
    <name type="scientific">Arachis hypogaea</name>
    <name type="common">Peanut</name>
    <dbReference type="NCBI Taxonomy" id="3818"/>
    <lineage>
        <taxon>Eukaryota</taxon>
        <taxon>Viridiplantae</taxon>
        <taxon>Streptophyta</taxon>
        <taxon>Embryophyta</taxon>
        <taxon>Tracheophyta</taxon>
        <taxon>Spermatophyta</taxon>
        <taxon>Magnoliopsida</taxon>
        <taxon>eudicotyledons</taxon>
        <taxon>Gunneridae</taxon>
        <taxon>Pentapetalae</taxon>
        <taxon>rosids</taxon>
        <taxon>fabids</taxon>
        <taxon>Fabales</taxon>
        <taxon>Fabaceae</taxon>
        <taxon>Papilionoideae</taxon>
        <taxon>50 kb inversion clade</taxon>
        <taxon>dalbergioids sensu lato</taxon>
        <taxon>Dalbergieae</taxon>
        <taxon>Pterocarpus clade</taxon>
        <taxon>Arachis</taxon>
    </lineage>
</organism>
<gene>
    <name evidence="1" type="ORF">Ahy_B03g061751</name>
</gene>
<protein>
    <submittedName>
        <fullName evidence="1">Uncharacterized protein</fullName>
    </submittedName>
</protein>
<dbReference type="EMBL" id="SDMP01000013">
    <property type="protein sequence ID" value="RYR16897.1"/>
    <property type="molecule type" value="Genomic_DNA"/>
</dbReference>
<keyword evidence="2" id="KW-1185">Reference proteome</keyword>
<dbReference type="Proteomes" id="UP000289738">
    <property type="component" value="Chromosome B03"/>
</dbReference>
<accession>A0A444ZRT5</accession>
<comment type="caution">
    <text evidence="1">The sequence shown here is derived from an EMBL/GenBank/DDBJ whole genome shotgun (WGS) entry which is preliminary data.</text>
</comment>
<dbReference type="AlphaFoldDB" id="A0A444ZRT5"/>
<name>A0A444ZRT5_ARAHY</name>
<proteinExistence type="predicted"/>
<reference evidence="1 2" key="1">
    <citation type="submission" date="2019-01" db="EMBL/GenBank/DDBJ databases">
        <title>Sequencing of cultivated peanut Arachis hypogaea provides insights into genome evolution and oil improvement.</title>
        <authorList>
            <person name="Chen X."/>
        </authorList>
    </citation>
    <scope>NUCLEOTIDE SEQUENCE [LARGE SCALE GENOMIC DNA]</scope>
    <source>
        <strain evidence="2">cv. Fuhuasheng</strain>
        <tissue evidence="1">Leaves</tissue>
    </source>
</reference>
<evidence type="ECO:0000313" key="1">
    <source>
        <dbReference type="EMBL" id="RYR16897.1"/>
    </source>
</evidence>
<sequence>MNETLQTVTITTSLKKKKQQETQNEAEWQSQIHTQLLSNTCSSPSIAIQNKPNQAEHEDRGSVKGEALSLLRCRCWSPKVVYLLNSKIKRRCPVLE</sequence>
<evidence type="ECO:0000313" key="2">
    <source>
        <dbReference type="Proteomes" id="UP000289738"/>
    </source>
</evidence>